<dbReference type="SMART" id="SM00483">
    <property type="entry name" value="POLXc"/>
    <property type="match status" value="1"/>
</dbReference>
<evidence type="ECO:0000256" key="21">
    <source>
        <dbReference type="ARBA" id="ARBA00044678"/>
    </source>
</evidence>
<dbReference type="Gene3D" id="1.10.150.20">
    <property type="entry name" value="5' to 3' exonuclease, C-terminal subdomain"/>
    <property type="match status" value="1"/>
</dbReference>
<dbReference type="AlphaFoldDB" id="A0ABD1EU89"/>
<evidence type="ECO:0000256" key="5">
    <source>
        <dbReference type="ARBA" id="ARBA00022490"/>
    </source>
</evidence>
<dbReference type="Gene3D" id="3.30.210.10">
    <property type="entry name" value="DNA polymerase, thumb domain"/>
    <property type="match status" value="1"/>
</dbReference>
<evidence type="ECO:0000256" key="17">
    <source>
        <dbReference type="ARBA" id="ARBA00023204"/>
    </source>
</evidence>
<dbReference type="InterPro" id="IPR002008">
    <property type="entry name" value="DNA_pol_X_beta-like"/>
</dbReference>
<comment type="function">
    <text evidence="25">DNA polymerase that functions in several pathways of DNA repair. Involved in base excision repair (BER) responsible for repair of lesions that give rise to abasic (AP) sites in DNA. Also contributes to DNA double-strand break repair by non-homologous end joining and homologous recombination. Has both template-dependent and template-independent (terminal transferase) DNA polymerase activities. Has also a 5'-deoxyribose-5-phosphate lyase (dRP lyase) activity.</text>
</comment>
<evidence type="ECO:0000256" key="15">
    <source>
        <dbReference type="ARBA" id="ARBA00023053"/>
    </source>
</evidence>
<feature type="domain" description="Helix-hairpin-helix DNA-binding motif class 1" evidence="26">
    <location>
        <begin position="60"/>
        <end position="79"/>
    </location>
</feature>
<dbReference type="SUPFAM" id="SSF47802">
    <property type="entry name" value="DNA polymerase beta, N-terminal domain-like"/>
    <property type="match status" value="1"/>
</dbReference>
<evidence type="ECO:0000256" key="1">
    <source>
        <dbReference type="ARBA" id="ARBA00001946"/>
    </source>
</evidence>
<dbReference type="InterPro" id="IPR028207">
    <property type="entry name" value="DNA_pol_B_palm_palm"/>
</dbReference>
<keyword evidence="17 25" id="KW-0234">DNA repair</keyword>
<comment type="caution">
    <text evidence="28">The sequence shown here is derived from an EMBL/GenBank/DDBJ whole genome shotgun (WGS) entry which is preliminary data.</text>
</comment>
<protein>
    <recommendedName>
        <fullName evidence="25">DNA polymerase</fullName>
        <ecNumber evidence="25">2.7.7.7</ecNumber>
    </recommendedName>
</protein>
<dbReference type="InterPro" id="IPR018944">
    <property type="entry name" value="DNA_pol_lambd_fingers_domain"/>
</dbReference>
<evidence type="ECO:0000256" key="11">
    <source>
        <dbReference type="ARBA" id="ARBA00022763"/>
    </source>
</evidence>
<dbReference type="CDD" id="cd00141">
    <property type="entry name" value="NT_POLXc"/>
    <property type="match status" value="1"/>
</dbReference>
<keyword evidence="6" id="KW-0237">DNA synthesis</keyword>
<dbReference type="Gene3D" id="3.30.460.10">
    <property type="entry name" value="Beta Polymerase, domain 2"/>
    <property type="match status" value="1"/>
</dbReference>
<dbReference type="Pfam" id="PF14716">
    <property type="entry name" value="HHH_8"/>
    <property type="match status" value="1"/>
</dbReference>
<reference evidence="28 29" key="1">
    <citation type="submission" date="2024-05" db="EMBL/GenBank/DDBJ databases">
        <title>Genetic variation in Jamaican populations of the coffee berry borer (Hypothenemus hampei).</title>
        <authorList>
            <person name="Errbii M."/>
            <person name="Myrie A."/>
        </authorList>
    </citation>
    <scope>NUCLEOTIDE SEQUENCE [LARGE SCALE GENOMIC DNA]</scope>
    <source>
        <strain evidence="28">JA-Hopewell-2020-01-JO</strain>
        <tissue evidence="28">Whole body</tissue>
    </source>
</reference>
<evidence type="ECO:0000256" key="12">
    <source>
        <dbReference type="ARBA" id="ARBA00022842"/>
    </source>
</evidence>
<dbReference type="InterPro" id="IPR010996">
    <property type="entry name" value="HHH_MUS81"/>
</dbReference>
<dbReference type="GO" id="GO:0005737">
    <property type="term" value="C:cytoplasm"/>
    <property type="evidence" value="ECO:0007669"/>
    <property type="project" value="UniProtKB-SubCell"/>
</dbReference>
<evidence type="ECO:0000256" key="7">
    <source>
        <dbReference type="ARBA" id="ARBA00022679"/>
    </source>
</evidence>
<dbReference type="EC" id="2.7.7.7" evidence="25"/>
<sequence>MGKRKHEETNNENLNKDFCDFLSELAQFEKNVSRNIHKYNAYRKASATLAVHPTRITSGAEAKKLPNIGDKIAKKIDEFLQTGKLQKLENIHKDERSQAISLLTRVSGIGPSKAQKLVEKGISNLDDLKKHSDLLNHHQIIGLKYFNDFEQKIPRSEIKEIEKVIKKKIKKIDVKYEINICGSYSFCLFPNRRGKAESGDIDTLVTHPNYTSKNPDKAHIDSVLKTIVRKLTNCGLITETLSLGETKFMGACQLKSDLPMRRLDIRFQPYDQYYCSLLYFTGSDVFNQNMRSHALEQGFTLNEYTLRPLGCTGVPGEPVEITCEEEIFDVINYPYKSPEERNN</sequence>
<dbReference type="InterPro" id="IPR043519">
    <property type="entry name" value="NT_sf"/>
</dbReference>
<dbReference type="PRINTS" id="PR00870">
    <property type="entry name" value="DNAPOLXBETA"/>
</dbReference>
<dbReference type="InterPro" id="IPR003583">
    <property type="entry name" value="Hlx-hairpin-Hlx_DNA-bd_motif"/>
</dbReference>
<dbReference type="SMART" id="SM00278">
    <property type="entry name" value="HhH1"/>
    <property type="match status" value="2"/>
</dbReference>
<keyword evidence="12" id="KW-0460">Magnesium</keyword>
<accession>A0ABD1EU89</accession>
<evidence type="ECO:0000256" key="22">
    <source>
        <dbReference type="ARBA" id="ARBA00045548"/>
    </source>
</evidence>
<evidence type="ECO:0000256" key="13">
    <source>
        <dbReference type="ARBA" id="ARBA00022843"/>
    </source>
</evidence>
<comment type="catalytic activity">
    <reaction evidence="23 25">
        <text>DNA(n) + a 2'-deoxyribonucleoside 5'-triphosphate = DNA(n+1) + diphosphate</text>
        <dbReference type="Rhea" id="RHEA:22508"/>
        <dbReference type="Rhea" id="RHEA-COMP:17339"/>
        <dbReference type="Rhea" id="RHEA-COMP:17340"/>
        <dbReference type="ChEBI" id="CHEBI:33019"/>
        <dbReference type="ChEBI" id="CHEBI:61560"/>
        <dbReference type="ChEBI" id="CHEBI:173112"/>
        <dbReference type="EC" id="2.7.7.7"/>
    </reaction>
</comment>
<dbReference type="InterPro" id="IPR002054">
    <property type="entry name" value="DNA-dir_DNA_pol_X"/>
</dbReference>
<dbReference type="Gene3D" id="1.10.150.110">
    <property type="entry name" value="DNA polymerase beta, N-terminal domain-like"/>
    <property type="match status" value="1"/>
</dbReference>
<dbReference type="GO" id="GO:0003677">
    <property type="term" value="F:DNA binding"/>
    <property type="evidence" value="ECO:0007669"/>
    <property type="project" value="UniProtKB-UniRule"/>
</dbReference>
<keyword evidence="15" id="KW-0915">Sodium</keyword>
<proteinExistence type="inferred from homology"/>
<evidence type="ECO:0000259" key="27">
    <source>
        <dbReference type="SMART" id="SM00483"/>
    </source>
</evidence>
<dbReference type="Pfam" id="PF14792">
    <property type="entry name" value="DNA_pol_B_palm"/>
    <property type="match status" value="1"/>
</dbReference>
<evidence type="ECO:0000256" key="3">
    <source>
        <dbReference type="ARBA" id="ARBA00004496"/>
    </source>
</evidence>
<comment type="similarity">
    <text evidence="25">Belongs to the DNA polymerase type-X family.</text>
</comment>
<evidence type="ECO:0000256" key="20">
    <source>
        <dbReference type="ARBA" id="ARBA00044632"/>
    </source>
</evidence>
<evidence type="ECO:0000256" key="18">
    <source>
        <dbReference type="ARBA" id="ARBA00023239"/>
    </source>
</evidence>
<dbReference type="FunFam" id="1.10.150.110:FF:000005">
    <property type="entry name" value="DNA polymerase POL4"/>
    <property type="match status" value="1"/>
</dbReference>
<dbReference type="InterPro" id="IPR037160">
    <property type="entry name" value="DNA_Pol_thumb_sf"/>
</dbReference>
<evidence type="ECO:0000313" key="29">
    <source>
        <dbReference type="Proteomes" id="UP001566132"/>
    </source>
</evidence>
<dbReference type="PANTHER" id="PTHR11276">
    <property type="entry name" value="DNA POLYMERASE TYPE-X FAMILY MEMBER"/>
    <property type="match status" value="1"/>
</dbReference>
<dbReference type="SUPFAM" id="SSF81301">
    <property type="entry name" value="Nucleotidyltransferase"/>
    <property type="match status" value="1"/>
</dbReference>
<evidence type="ECO:0000256" key="16">
    <source>
        <dbReference type="ARBA" id="ARBA00023125"/>
    </source>
</evidence>
<keyword evidence="5" id="KW-0963">Cytoplasm</keyword>
<keyword evidence="14 25" id="KW-0239">DNA-directed DNA polymerase</keyword>
<keyword evidence="18" id="KW-0456">Lyase</keyword>
<dbReference type="GO" id="GO:0006281">
    <property type="term" value="P:DNA repair"/>
    <property type="evidence" value="ECO:0007669"/>
    <property type="project" value="UniProtKB-KW"/>
</dbReference>
<evidence type="ECO:0000256" key="25">
    <source>
        <dbReference type="RuleBase" id="RU366014"/>
    </source>
</evidence>
<evidence type="ECO:0000256" key="6">
    <source>
        <dbReference type="ARBA" id="ARBA00022634"/>
    </source>
</evidence>
<evidence type="ECO:0000256" key="14">
    <source>
        <dbReference type="ARBA" id="ARBA00022932"/>
    </source>
</evidence>
<evidence type="ECO:0000256" key="4">
    <source>
        <dbReference type="ARBA" id="ARBA00022481"/>
    </source>
</evidence>
<dbReference type="EMBL" id="JBDJPC010000005">
    <property type="protein sequence ID" value="KAL1501552.1"/>
    <property type="molecule type" value="Genomic_DNA"/>
</dbReference>
<feature type="domain" description="DNA-directed DNA polymerase X" evidence="27">
    <location>
        <begin position="13"/>
        <end position="342"/>
    </location>
</feature>
<keyword evidence="9" id="KW-0235">DNA replication</keyword>
<evidence type="ECO:0000256" key="9">
    <source>
        <dbReference type="ARBA" id="ARBA00022705"/>
    </source>
</evidence>
<evidence type="ECO:0000256" key="8">
    <source>
        <dbReference type="ARBA" id="ARBA00022695"/>
    </source>
</evidence>
<dbReference type="SUPFAM" id="SSF81585">
    <property type="entry name" value="PsbU/PolX domain-like"/>
    <property type="match status" value="1"/>
</dbReference>
<comment type="subcellular location">
    <subcellularLocation>
        <location evidence="3">Cytoplasm</location>
    </subcellularLocation>
    <subcellularLocation>
        <location evidence="2 25">Nucleus</location>
    </subcellularLocation>
</comment>
<dbReference type="Proteomes" id="UP001566132">
    <property type="component" value="Unassembled WGS sequence"/>
</dbReference>
<dbReference type="InterPro" id="IPR022312">
    <property type="entry name" value="DNA_pol_X"/>
</dbReference>
<keyword evidence="10" id="KW-0479">Metal-binding</keyword>
<evidence type="ECO:0000259" key="26">
    <source>
        <dbReference type="SMART" id="SM00278"/>
    </source>
</evidence>
<evidence type="ECO:0000256" key="24">
    <source>
        <dbReference type="PIRSR" id="PIRSR622312-50"/>
    </source>
</evidence>
<dbReference type="InterPro" id="IPR029398">
    <property type="entry name" value="PolB_thumb"/>
</dbReference>
<dbReference type="FunFam" id="1.10.150.20:FF:000026">
    <property type="entry name" value="DNA polymerase beta"/>
    <property type="match status" value="1"/>
</dbReference>
<dbReference type="GO" id="GO:0003887">
    <property type="term" value="F:DNA-directed DNA polymerase activity"/>
    <property type="evidence" value="ECO:0007669"/>
    <property type="project" value="UniProtKB-UniRule"/>
</dbReference>
<comment type="cofactor">
    <cofactor evidence="1">
        <name>Mg(2+)</name>
        <dbReference type="ChEBI" id="CHEBI:18420"/>
    </cofactor>
</comment>
<evidence type="ECO:0000256" key="10">
    <source>
        <dbReference type="ARBA" id="ARBA00022723"/>
    </source>
</evidence>
<dbReference type="GO" id="GO:0046872">
    <property type="term" value="F:metal ion binding"/>
    <property type="evidence" value="ECO:0007669"/>
    <property type="project" value="UniProtKB-UniRule"/>
</dbReference>
<keyword evidence="29" id="KW-1185">Reference proteome</keyword>
<comment type="catalytic activity">
    <reaction evidence="21">
        <text>a 5'-end 2'-deoxyribose-2'-deoxyribonucleotide-DNA = (2E,4S)-4-hydroxypenten-2-al-5-phosphate + a 5'-end 5'-phospho-2'-deoxyribonucleoside-DNA + H(+)</text>
        <dbReference type="Rhea" id="RHEA:76255"/>
        <dbReference type="Rhea" id="RHEA-COMP:13180"/>
        <dbReference type="Rhea" id="RHEA-COMP:18657"/>
        <dbReference type="ChEBI" id="CHEBI:15378"/>
        <dbReference type="ChEBI" id="CHEBI:136412"/>
        <dbReference type="ChEBI" id="CHEBI:195194"/>
        <dbReference type="ChEBI" id="CHEBI:195195"/>
    </reaction>
</comment>
<keyword evidence="16" id="KW-0238">DNA-binding</keyword>
<dbReference type="Pfam" id="PF14791">
    <property type="entry name" value="DNA_pol_B_thumb"/>
    <property type="match status" value="1"/>
</dbReference>
<feature type="active site" description="Nucleophile; Schiff-base intermediate with DNA; for 5'-dRP lyase activity" evidence="24">
    <location>
        <position position="75"/>
    </location>
</feature>
<dbReference type="PRINTS" id="PR00869">
    <property type="entry name" value="DNAPOLX"/>
</dbReference>
<name>A0ABD1EU89_HYPHA</name>
<dbReference type="PANTHER" id="PTHR11276:SF42">
    <property type="entry name" value="DNA POLYMERASE BETA"/>
    <property type="match status" value="1"/>
</dbReference>
<keyword evidence="13" id="KW-0832">Ubl conjugation</keyword>
<evidence type="ECO:0000256" key="19">
    <source>
        <dbReference type="ARBA" id="ARBA00023242"/>
    </source>
</evidence>
<dbReference type="InterPro" id="IPR027421">
    <property type="entry name" value="DNA_pol_lamdba_lyase_dom_sf"/>
</dbReference>
<organism evidence="28 29">
    <name type="scientific">Hypothenemus hampei</name>
    <name type="common">Coffee berry borer</name>
    <dbReference type="NCBI Taxonomy" id="57062"/>
    <lineage>
        <taxon>Eukaryota</taxon>
        <taxon>Metazoa</taxon>
        <taxon>Ecdysozoa</taxon>
        <taxon>Arthropoda</taxon>
        <taxon>Hexapoda</taxon>
        <taxon>Insecta</taxon>
        <taxon>Pterygota</taxon>
        <taxon>Neoptera</taxon>
        <taxon>Endopterygota</taxon>
        <taxon>Coleoptera</taxon>
        <taxon>Polyphaga</taxon>
        <taxon>Cucujiformia</taxon>
        <taxon>Curculionidae</taxon>
        <taxon>Scolytinae</taxon>
        <taxon>Hypothenemus</taxon>
    </lineage>
</organism>
<comment type="catalytic activity">
    <reaction evidence="20">
        <text>2'-deoxyribonucleotide-(2'-deoxyribose 5'-phosphate)-2'-deoxyribonucleotide-DNA = a 3'-end 2'-deoxyribonucleotide-(2,3-dehydro-2,3-deoxyribose 5'-phosphate)-DNA + a 5'-end 5'-phospho-2'-deoxyribonucleoside-DNA + H(+)</text>
        <dbReference type="Rhea" id="RHEA:66592"/>
        <dbReference type="Rhea" id="RHEA-COMP:13180"/>
        <dbReference type="Rhea" id="RHEA-COMP:16897"/>
        <dbReference type="Rhea" id="RHEA-COMP:17067"/>
        <dbReference type="ChEBI" id="CHEBI:15378"/>
        <dbReference type="ChEBI" id="CHEBI:136412"/>
        <dbReference type="ChEBI" id="CHEBI:157695"/>
        <dbReference type="ChEBI" id="CHEBI:167181"/>
        <dbReference type="EC" id="4.2.99.18"/>
    </reaction>
</comment>
<evidence type="ECO:0000256" key="23">
    <source>
        <dbReference type="ARBA" id="ARBA00049244"/>
    </source>
</evidence>
<keyword evidence="11 25" id="KW-0227">DNA damage</keyword>
<keyword evidence="19 25" id="KW-0539">Nucleus</keyword>
<dbReference type="GO" id="GO:0140078">
    <property type="term" value="F:class I DNA-(apurinic or apyrimidinic site) endonuclease activity"/>
    <property type="evidence" value="ECO:0007669"/>
    <property type="project" value="UniProtKB-EC"/>
</dbReference>
<dbReference type="Pfam" id="PF10391">
    <property type="entry name" value="DNA_pol_lambd_f"/>
    <property type="match status" value="1"/>
</dbReference>
<comment type="function">
    <text evidence="22">Repair polymerase that plays a key role in base-excision repair. During this process, the damaged base is excised by specific DNA glycosylases, the DNA backbone is nicked at the abasic site by an apurinic/apyrimidic (AP) endonuclease, and POLB removes 5'-deoxyribose-phosphate from the preincised AP site acting as a 5'-deoxyribose-phosphate lyase (5'-dRP lyase); through its DNA polymerase activity, it adds one nucleotide to the 3' end of the arising single-nucleotide gap. Conducts 'gap-filling' DNA synthesis in a stepwise distributive fashion rather than in a processive fashion as for other DNA polymerases. It is also able to cleave sugar-phosphate bonds 3' to an intact AP site, acting as an AP lyase.</text>
</comment>
<dbReference type="FunFam" id="3.30.210.10:FF:000002">
    <property type="entry name" value="DNA polymerase"/>
    <property type="match status" value="1"/>
</dbReference>
<evidence type="ECO:0000313" key="28">
    <source>
        <dbReference type="EMBL" id="KAL1501552.1"/>
    </source>
</evidence>
<keyword evidence="7 25" id="KW-0808">Transferase</keyword>
<feature type="domain" description="Helix-hairpin-helix DNA-binding motif class 1" evidence="26">
    <location>
        <begin position="101"/>
        <end position="120"/>
    </location>
</feature>
<keyword evidence="8 25" id="KW-0548">Nucleotidyltransferase</keyword>
<keyword evidence="4" id="KW-0488">Methylation</keyword>
<dbReference type="GO" id="GO:0005634">
    <property type="term" value="C:nucleus"/>
    <property type="evidence" value="ECO:0007669"/>
    <property type="project" value="UniProtKB-SubCell"/>
</dbReference>
<gene>
    <name evidence="28" type="ORF">ABEB36_006853</name>
</gene>
<evidence type="ECO:0000256" key="2">
    <source>
        <dbReference type="ARBA" id="ARBA00004123"/>
    </source>
</evidence>